<accession>A0AAV7ZJ17</accession>
<feature type="compositionally biased region" description="Basic and acidic residues" evidence="1">
    <location>
        <begin position="848"/>
        <end position="858"/>
    </location>
</feature>
<protein>
    <submittedName>
        <fullName evidence="2">Uncharacterized protein</fullName>
    </submittedName>
</protein>
<gene>
    <name evidence="2" type="ORF">M0812_13086</name>
</gene>
<evidence type="ECO:0000313" key="2">
    <source>
        <dbReference type="EMBL" id="KAJ3441081.1"/>
    </source>
</evidence>
<evidence type="ECO:0000313" key="3">
    <source>
        <dbReference type="Proteomes" id="UP001146793"/>
    </source>
</evidence>
<comment type="caution">
    <text evidence="2">The sequence shown here is derived from an EMBL/GenBank/DDBJ whole genome shotgun (WGS) entry which is preliminary data.</text>
</comment>
<dbReference type="EMBL" id="JANTQA010000029">
    <property type="protein sequence ID" value="KAJ3441081.1"/>
    <property type="molecule type" value="Genomic_DNA"/>
</dbReference>
<sequence>MEISFEELKISVNNFTQNYTIGLFNILEKQIPITIDWESISNSKNPQRAAETLFSWQGYFIFGRLINVIQEFAIKYGGKPDIQQMLDSIIIQSVDKGKKVELNGTTLVIKNTLWKGSLGVLKEKKLKKYVGNLFQLTMKSYKKMVEIMCIPYALQMLQQSLQIQTNEPIIEFEVDWESFKKSSDLTEALDNFTRWNGWYSFQNVSRALYEAVHSDEIKLTKVQSIIKKIRFVHQKGSGRKDKYCVMDGATLVINAHWEHLRRSYPNQWEIRTMIKHAVKLKKLEKKFLENGELKKKQLKKKIKLLKDISKSCFLREGHFEYLEWVLSSALFPKPDKFEMQAFKDLMDNYINCEELKGKSKKKIQKKKNKLEKFVYGCAIKKVNHRGSKQDRLLCFTDRAMYSFHYWYKKKKLKGKSINQFLYSDWSFCLYGSLGSSGGFGTDLLKIAGEEMGVDGEQVEELAKKGVETVKKLGDNQDVGIRYVSARKTKKPNIILQKLAKKLGPKIGKIFQKIVEKHIVGKENLPKVKIPEKQKYKLHDVFKIAAKSLSREKTTLPFIQIENFPPAALIDVLSLLEEVWEKQSKQPKVKLPNVPTITVGWLLQETLSVLMDTKELVWEFPEQPNLGSFFRGMLRSIEELGEEALKDLELPPPQPISLKKLLKYVISVLQKADEVPQVMVANFTFPPMEKILENTLQNCENLPEINFPPPKKLKITRVLEVVNSVMGDIELPSFPLGELDVDFGMSFDMPKIDLPDLDLPDVGIPGIKFLKYLKPKKKPIFHTILYYPAKGPKKYDSKDMVYLHRAIAMCSEAPSWVSSPKKAEITYEASTFGQIINKTSRGKSKKPKKGEEEKKKEKK</sequence>
<dbReference type="Proteomes" id="UP001146793">
    <property type="component" value="Unassembled WGS sequence"/>
</dbReference>
<proteinExistence type="predicted"/>
<reference evidence="2" key="1">
    <citation type="submission" date="2022-08" db="EMBL/GenBank/DDBJ databases">
        <title>Novel sulphate-reducing endosymbionts in the free-living metamonad Anaeramoeba.</title>
        <authorList>
            <person name="Jerlstrom-Hultqvist J."/>
            <person name="Cepicka I."/>
            <person name="Gallot-Lavallee L."/>
            <person name="Salas-Leiva D."/>
            <person name="Curtis B.A."/>
            <person name="Zahonova K."/>
            <person name="Pipaliya S."/>
            <person name="Dacks J."/>
            <person name="Roger A.J."/>
        </authorList>
    </citation>
    <scope>NUCLEOTIDE SEQUENCE</scope>
    <source>
        <strain evidence="2">Busselton2</strain>
    </source>
</reference>
<dbReference type="AlphaFoldDB" id="A0AAV7ZJ17"/>
<evidence type="ECO:0000256" key="1">
    <source>
        <dbReference type="SAM" id="MobiDB-lite"/>
    </source>
</evidence>
<organism evidence="2 3">
    <name type="scientific">Anaeramoeba flamelloides</name>
    <dbReference type="NCBI Taxonomy" id="1746091"/>
    <lineage>
        <taxon>Eukaryota</taxon>
        <taxon>Metamonada</taxon>
        <taxon>Anaeramoebidae</taxon>
        <taxon>Anaeramoeba</taxon>
    </lineage>
</organism>
<name>A0AAV7ZJ17_9EUKA</name>
<feature type="region of interest" description="Disordered" evidence="1">
    <location>
        <begin position="835"/>
        <end position="858"/>
    </location>
</feature>